<accession>A0A3S3U152</accession>
<name>A0A3S3U152_9HYPH</name>
<keyword evidence="2" id="KW-1185">Reference proteome</keyword>
<sequence length="293" mass="32646">MRKRIGIEEFLSWAYRDELPKAQPEGGLVGPESFRGCMGGVQRVEELGTLVDVPDNRYGVVANRWAADDPHPDAVLAAEAVEGLDRMVVDLPDDWNPLADMGDLGPLGAVAIRTGLRGLVTLDAAGRRTLRSQVTPRRLVFRHALMRDAPDWEGEAPTVALTRGANGKPLWFRRAVVEGEAGPYEIEVDGMDRKRRIPMPDAYQKPYLDPCPVDTIIGRGEYEIWRSALDLLHEDLAPHLAAFDLQPCSRPQRPWEAPAAPTRRVFHIGFQGPHRGRTELEARLARPIVQHQA</sequence>
<evidence type="ECO:0000313" key="2">
    <source>
        <dbReference type="Proteomes" id="UP000286997"/>
    </source>
</evidence>
<evidence type="ECO:0000313" key="1">
    <source>
        <dbReference type="EMBL" id="RVU13150.1"/>
    </source>
</evidence>
<organism evidence="1 2">
    <name type="scientific">Methylobacterium oryzihabitans</name>
    <dbReference type="NCBI Taxonomy" id="2499852"/>
    <lineage>
        <taxon>Bacteria</taxon>
        <taxon>Pseudomonadati</taxon>
        <taxon>Pseudomonadota</taxon>
        <taxon>Alphaproteobacteria</taxon>
        <taxon>Hyphomicrobiales</taxon>
        <taxon>Methylobacteriaceae</taxon>
        <taxon>Methylobacterium</taxon>
    </lineage>
</organism>
<protein>
    <submittedName>
        <fullName evidence="1">Uncharacterized protein</fullName>
    </submittedName>
</protein>
<dbReference type="OrthoDB" id="8264995at2"/>
<reference evidence="1 2" key="1">
    <citation type="submission" date="2019-01" db="EMBL/GenBank/DDBJ databases">
        <authorList>
            <person name="Chen W.-M."/>
        </authorList>
    </citation>
    <scope>NUCLEOTIDE SEQUENCE [LARGE SCALE GENOMIC DNA]</scope>
    <source>
        <strain evidence="1 2">TER-1</strain>
    </source>
</reference>
<comment type="caution">
    <text evidence="1">The sequence shown here is derived from an EMBL/GenBank/DDBJ whole genome shotgun (WGS) entry which is preliminary data.</text>
</comment>
<proteinExistence type="predicted"/>
<gene>
    <name evidence="1" type="ORF">EOE48_26950</name>
</gene>
<dbReference type="EMBL" id="SACP01000047">
    <property type="protein sequence ID" value="RVU13150.1"/>
    <property type="molecule type" value="Genomic_DNA"/>
</dbReference>
<dbReference type="RefSeq" id="WP_127733970.1">
    <property type="nucleotide sequence ID" value="NZ_SACP01000047.1"/>
</dbReference>
<dbReference type="Proteomes" id="UP000286997">
    <property type="component" value="Unassembled WGS sequence"/>
</dbReference>
<dbReference type="AlphaFoldDB" id="A0A3S3U152"/>